<name>A0A336NIW7_AGGAP</name>
<feature type="chain" id="PRO_5016242592" description="Peptidyl-prolyl cis-trans isomerase" evidence="7">
    <location>
        <begin position="25"/>
        <end position="242"/>
    </location>
</feature>
<dbReference type="SUPFAM" id="SSF54534">
    <property type="entry name" value="FKBP-like"/>
    <property type="match status" value="1"/>
</dbReference>
<dbReference type="Pfam" id="PF00254">
    <property type="entry name" value="FKBP_C"/>
    <property type="match status" value="1"/>
</dbReference>
<evidence type="ECO:0000313" key="10">
    <source>
        <dbReference type="Proteomes" id="UP000253728"/>
    </source>
</evidence>
<dbReference type="PANTHER" id="PTHR43811:SF19">
    <property type="entry name" value="39 KDA FK506-BINDING NUCLEAR PROTEIN"/>
    <property type="match status" value="1"/>
</dbReference>
<dbReference type="InterPro" id="IPR046357">
    <property type="entry name" value="PPIase_dom_sf"/>
</dbReference>
<dbReference type="PROSITE" id="PS50059">
    <property type="entry name" value="FKBP_PPIASE"/>
    <property type="match status" value="1"/>
</dbReference>
<keyword evidence="3 5" id="KW-0697">Rotamase</keyword>
<dbReference type="Proteomes" id="UP000253728">
    <property type="component" value="Unassembled WGS sequence"/>
</dbReference>
<protein>
    <recommendedName>
        <fullName evidence="6">Peptidyl-prolyl cis-trans isomerase</fullName>
        <ecNumber evidence="6">5.2.1.8</ecNumber>
    </recommendedName>
</protein>
<sequence length="242" mass="25754">MLKIQKISTVALMLSAVVSTNVFAEGKTDAKFNEDSSYAVGVLFGTDLQGLIKAQKGVIDYDNAKVIAGISDVLNGKVQLEGNKEVATALQGIDNKLRAESEKRAAAAVKKAEEEGSKFAAEFAKKDGVKKTASGLLYRVEKAGSGDPIKATDTVKVHYTGKLPDGTVFDSSRERGTPAEFPLNQVIKGWTEGLQLVKKGGKIELVLPADLAYGEDGAGDKIPPHSTLYFDVEVLDVVPAKK</sequence>
<dbReference type="FunFam" id="3.10.50.40:FF:000006">
    <property type="entry name" value="Peptidyl-prolyl cis-trans isomerase"/>
    <property type="match status" value="1"/>
</dbReference>
<dbReference type="Gene3D" id="3.10.50.40">
    <property type="match status" value="1"/>
</dbReference>
<evidence type="ECO:0000256" key="5">
    <source>
        <dbReference type="PROSITE-ProRule" id="PRU00277"/>
    </source>
</evidence>
<dbReference type="Pfam" id="PF01346">
    <property type="entry name" value="FKBP_N"/>
    <property type="match status" value="1"/>
</dbReference>
<dbReference type="EMBL" id="UFSP01000005">
    <property type="protein sequence ID" value="SSZ30807.1"/>
    <property type="molecule type" value="Genomic_DNA"/>
</dbReference>
<evidence type="ECO:0000256" key="2">
    <source>
        <dbReference type="ARBA" id="ARBA00006577"/>
    </source>
</evidence>
<reference evidence="9 10" key="1">
    <citation type="submission" date="2018-06" db="EMBL/GenBank/DDBJ databases">
        <authorList>
            <consortium name="Pathogen Informatics"/>
            <person name="Doyle S."/>
        </authorList>
    </citation>
    <scope>NUCLEOTIDE SEQUENCE [LARGE SCALE GENOMIC DNA]</scope>
    <source>
        <strain evidence="9 10">NCTC5908</strain>
    </source>
</reference>
<dbReference type="EC" id="5.2.1.8" evidence="6"/>
<evidence type="ECO:0000256" key="7">
    <source>
        <dbReference type="SAM" id="SignalP"/>
    </source>
</evidence>
<dbReference type="AlphaFoldDB" id="A0A336NIW7"/>
<keyword evidence="7" id="KW-0732">Signal</keyword>
<feature type="domain" description="PPIase FKBP-type" evidence="8">
    <location>
        <begin position="152"/>
        <end position="238"/>
    </location>
</feature>
<evidence type="ECO:0000256" key="1">
    <source>
        <dbReference type="ARBA" id="ARBA00000971"/>
    </source>
</evidence>
<dbReference type="InterPro" id="IPR000774">
    <property type="entry name" value="PPIase_FKBP_N"/>
</dbReference>
<dbReference type="InterPro" id="IPR001179">
    <property type="entry name" value="PPIase_FKBP_dom"/>
</dbReference>
<evidence type="ECO:0000256" key="6">
    <source>
        <dbReference type="RuleBase" id="RU003915"/>
    </source>
</evidence>
<evidence type="ECO:0000259" key="8">
    <source>
        <dbReference type="PROSITE" id="PS50059"/>
    </source>
</evidence>
<accession>A0A336NIW7</accession>
<comment type="catalytic activity">
    <reaction evidence="1 5 6">
        <text>[protein]-peptidylproline (omega=180) = [protein]-peptidylproline (omega=0)</text>
        <dbReference type="Rhea" id="RHEA:16237"/>
        <dbReference type="Rhea" id="RHEA-COMP:10747"/>
        <dbReference type="Rhea" id="RHEA-COMP:10748"/>
        <dbReference type="ChEBI" id="CHEBI:83833"/>
        <dbReference type="ChEBI" id="CHEBI:83834"/>
        <dbReference type="EC" id="5.2.1.8"/>
    </reaction>
</comment>
<dbReference type="STRING" id="732.ADJ80_02880"/>
<dbReference type="GeneID" id="49635704"/>
<organism evidence="9 10">
    <name type="scientific">Aggregatibacter aphrophilus</name>
    <name type="common">Haemophilus aphrophilus</name>
    <dbReference type="NCBI Taxonomy" id="732"/>
    <lineage>
        <taxon>Bacteria</taxon>
        <taxon>Pseudomonadati</taxon>
        <taxon>Pseudomonadota</taxon>
        <taxon>Gammaproteobacteria</taxon>
        <taxon>Pasteurellales</taxon>
        <taxon>Pasteurellaceae</taxon>
        <taxon>Aggregatibacter</taxon>
    </lineage>
</organism>
<dbReference type="GO" id="GO:0006457">
    <property type="term" value="P:protein folding"/>
    <property type="evidence" value="ECO:0007669"/>
    <property type="project" value="InterPro"/>
</dbReference>
<evidence type="ECO:0000256" key="4">
    <source>
        <dbReference type="ARBA" id="ARBA00023235"/>
    </source>
</evidence>
<feature type="signal peptide" evidence="7">
    <location>
        <begin position="1"/>
        <end position="24"/>
    </location>
</feature>
<dbReference type="RefSeq" id="WP_005704634.1">
    <property type="nucleotide sequence ID" value="NZ_MAQF01000004.1"/>
</dbReference>
<comment type="similarity">
    <text evidence="2 6">Belongs to the FKBP-type PPIase family.</text>
</comment>
<dbReference type="PANTHER" id="PTHR43811">
    <property type="entry name" value="FKBP-TYPE PEPTIDYL-PROLYL CIS-TRANS ISOMERASE FKPA"/>
    <property type="match status" value="1"/>
</dbReference>
<keyword evidence="4 5" id="KW-0413">Isomerase</keyword>
<evidence type="ECO:0000313" key="9">
    <source>
        <dbReference type="EMBL" id="SSZ30807.1"/>
    </source>
</evidence>
<gene>
    <name evidence="9" type="ORF">NCTC5908_02648</name>
</gene>
<dbReference type="InterPro" id="IPR036944">
    <property type="entry name" value="PPIase_FKBP_N_sf"/>
</dbReference>
<dbReference type="Gene3D" id="1.10.287.460">
    <property type="entry name" value="Peptidyl-prolyl cis-trans isomerase, FKBP-type, N-terminal domain"/>
    <property type="match status" value="1"/>
</dbReference>
<evidence type="ECO:0000256" key="3">
    <source>
        <dbReference type="ARBA" id="ARBA00023110"/>
    </source>
</evidence>
<dbReference type="GO" id="GO:0003755">
    <property type="term" value="F:peptidyl-prolyl cis-trans isomerase activity"/>
    <property type="evidence" value="ECO:0007669"/>
    <property type="project" value="UniProtKB-UniRule"/>
</dbReference>
<proteinExistence type="inferred from homology"/>